<dbReference type="PROSITE" id="PS50005">
    <property type="entry name" value="TPR"/>
    <property type="match status" value="1"/>
</dbReference>
<dbReference type="Pfam" id="PF13401">
    <property type="entry name" value="AAA_22"/>
    <property type="match status" value="1"/>
</dbReference>
<keyword evidence="2" id="KW-0812">Transmembrane</keyword>
<keyword evidence="5" id="KW-1185">Reference proteome</keyword>
<dbReference type="HOGENOM" id="CLU_004665_2_1_11"/>
<dbReference type="InterPro" id="IPR011990">
    <property type="entry name" value="TPR-like_helical_dom_sf"/>
</dbReference>
<feature type="domain" description="ORC1/DEAH AAA+ ATPase" evidence="3">
    <location>
        <begin position="124"/>
        <end position="220"/>
    </location>
</feature>
<dbReference type="SMART" id="SM00028">
    <property type="entry name" value="TPR"/>
    <property type="match status" value="3"/>
</dbReference>
<keyword evidence="2" id="KW-0472">Membrane</keyword>
<keyword evidence="2" id="KW-1133">Transmembrane helix</keyword>
<dbReference type="PRINTS" id="PR00364">
    <property type="entry name" value="DISEASERSIST"/>
</dbReference>
<dbReference type="EMBL" id="GG657758">
    <property type="protein sequence ID" value="EFL37369.1"/>
    <property type="molecule type" value="Genomic_DNA"/>
</dbReference>
<sequence>MVTGAAGGRRAARVTVLVVAWSAAAAIAAVLGALNSPPPWAIGVGAAVGAVGSVLSVRVNTLLEQDPALSPAGSTRPTVHQLPPLVAHFTGREVLLREVRELAMGRASFPWLGPRKPGRGEASRPRILTLWGRGGVGKTALAIRLGHDVAPGFPDGQIYVDLRGAPGSLPRSPTDVLEMLLRDLGADAASIPDNLDDRARTFRTRTSGLRLLIILDNAQSEEHVRYLLPGTSTALTIVTSRSPLPGLDGAVPVEVGILEHDQAVALLGKLAGADRVAAEAEAATDIVRSCGLLPLAVRIAGARLAARPGWSLARFAQRLADQQRRLGELETGGLDVRASISLGVNAQSPAIRRAFQLLALCDAPSFSTRPLQAALDIPAQEAEQVMEQLVEAQLLEFMNHDPFGEPRYRYHDLVRDYAAERLAIEVAEEDRRAALSRIVSLCLHQAGQAEQLLAPGAYRPSMRTPPWTPPSVIGVDLAPVDALARFATEYEFQVCAVRAALAAGMSAPAAELAGRLVAYQDAHALWSDWERLQQSVLEACRRDGDEIGEAVTLADLGLLHRLQGRLEQAESEGHHALDLFARAGEHAATASCLANLGWLYRVRGEHERARDHLRRALAVAEEHGVARTRGWSLQMLADLEIDGGNPQAALHLLDQSRQVFEETGDRRGLGWTFRIMGDAHRKQGDDGCALRRYEESSTIMEEFGDRRGAARNLGAIGALHQRMGRPQQALTCYAESLEVFRDLGDRQWQARTLEALIELHEETGQAELAESRRTELTGLMSSLTRVSQGPLPSRRL</sequence>
<organism evidence="4 5">
    <name type="scientific">Streptomyces griseoflavus Tu4000</name>
    <dbReference type="NCBI Taxonomy" id="467200"/>
    <lineage>
        <taxon>Bacteria</taxon>
        <taxon>Bacillati</taxon>
        <taxon>Actinomycetota</taxon>
        <taxon>Actinomycetes</taxon>
        <taxon>Kitasatosporales</taxon>
        <taxon>Streptomycetaceae</taxon>
        <taxon>Streptomyces</taxon>
    </lineage>
</organism>
<dbReference type="Gene3D" id="3.40.50.300">
    <property type="entry name" value="P-loop containing nucleotide triphosphate hydrolases"/>
    <property type="match status" value="1"/>
</dbReference>
<accession>D9XLY7</accession>
<feature type="transmembrane region" description="Helical" evidence="2">
    <location>
        <begin position="12"/>
        <end position="34"/>
    </location>
</feature>
<name>D9XLY7_9ACTN</name>
<evidence type="ECO:0000256" key="1">
    <source>
        <dbReference type="PROSITE-ProRule" id="PRU00339"/>
    </source>
</evidence>
<reference evidence="4" key="1">
    <citation type="submission" date="2009-02" db="EMBL/GenBank/DDBJ databases">
        <title>Annotation of Streptomyces griseoflavus strain Tu4000.</title>
        <authorList>
            <consortium name="The Broad Institute Genome Sequencing Platform"/>
            <consortium name="Broad Institute Microbial Sequencing Center"/>
            <person name="Fischbach M."/>
            <person name="Godfrey P."/>
            <person name="Ward D."/>
            <person name="Young S."/>
            <person name="Zeng Q."/>
            <person name="Koehrsen M."/>
            <person name="Alvarado L."/>
            <person name="Berlin A.M."/>
            <person name="Bochicchio J."/>
            <person name="Borenstein D."/>
            <person name="Chapman S.B."/>
            <person name="Chen Z."/>
            <person name="Engels R."/>
            <person name="Freedman E."/>
            <person name="Gellesch M."/>
            <person name="Goldberg J."/>
            <person name="Griggs A."/>
            <person name="Gujja S."/>
            <person name="Heilman E.R."/>
            <person name="Heiman D.I."/>
            <person name="Hepburn T.A."/>
            <person name="Howarth C."/>
            <person name="Jen D."/>
            <person name="Larson L."/>
            <person name="Lewis B."/>
            <person name="Mehta T."/>
            <person name="Park D."/>
            <person name="Pearson M."/>
            <person name="Richards J."/>
            <person name="Roberts A."/>
            <person name="Saif S."/>
            <person name="Shea T.D."/>
            <person name="Shenoy N."/>
            <person name="Sisk P."/>
            <person name="Stolte C."/>
            <person name="Sykes S.N."/>
            <person name="Thomson T."/>
            <person name="Walk T."/>
            <person name="White J."/>
            <person name="Yandava C."/>
            <person name="Straight P."/>
            <person name="Clardy J."/>
            <person name="Hung D."/>
            <person name="Kolter R."/>
            <person name="Mekalanos J."/>
            <person name="Walker S."/>
            <person name="Walsh C.T."/>
            <person name="Wieland-Brown L.C."/>
            <person name="Haas B."/>
            <person name="Nusbaum C."/>
            <person name="Birren B."/>
        </authorList>
    </citation>
    <scope>NUCLEOTIDE SEQUENCE [LARGE SCALE GENOMIC DNA]</scope>
    <source>
        <strain evidence="4">Tu4000</strain>
    </source>
</reference>
<dbReference type="PANTHER" id="PTHR47691:SF3">
    <property type="entry name" value="HTH-TYPE TRANSCRIPTIONAL REGULATOR RV0890C-RELATED"/>
    <property type="match status" value="1"/>
</dbReference>
<evidence type="ECO:0000313" key="4">
    <source>
        <dbReference type="EMBL" id="EFL37369.1"/>
    </source>
</evidence>
<keyword evidence="1" id="KW-0802">TPR repeat</keyword>
<dbReference type="Pfam" id="PF13424">
    <property type="entry name" value="TPR_12"/>
    <property type="match status" value="3"/>
</dbReference>
<dbReference type="SUPFAM" id="SSF52540">
    <property type="entry name" value="P-loop containing nucleoside triphosphate hydrolases"/>
    <property type="match status" value="1"/>
</dbReference>
<evidence type="ECO:0000256" key="2">
    <source>
        <dbReference type="SAM" id="Phobius"/>
    </source>
</evidence>
<proteinExistence type="predicted"/>
<evidence type="ECO:0000313" key="5">
    <source>
        <dbReference type="Proteomes" id="UP000002968"/>
    </source>
</evidence>
<protein>
    <submittedName>
        <fullName evidence="4">Regulatory protein AfsR</fullName>
    </submittedName>
</protein>
<feature type="repeat" description="TPR" evidence="1">
    <location>
        <begin position="590"/>
        <end position="623"/>
    </location>
</feature>
<dbReference type="InterPro" id="IPR019734">
    <property type="entry name" value="TPR_rpt"/>
</dbReference>
<dbReference type="PANTHER" id="PTHR47691">
    <property type="entry name" value="REGULATOR-RELATED"/>
    <property type="match status" value="1"/>
</dbReference>
<dbReference type="InterPro" id="IPR027417">
    <property type="entry name" value="P-loop_NTPase"/>
</dbReference>
<dbReference type="SUPFAM" id="SSF48452">
    <property type="entry name" value="TPR-like"/>
    <property type="match status" value="1"/>
</dbReference>
<dbReference type="GO" id="GO:0043531">
    <property type="term" value="F:ADP binding"/>
    <property type="evidence" value="ECO:0007669"/>
    <property type="project" value="InterPro"/>
</dbReference>
<dbReference type="InterPro" id="IPR049945">
    <property type="entry name" value="AAA_22"/>
</dbReference>
<dbReference type="eggNOG" id="COG3903">
    <property type="taxonomic scope" value="Bacteria"/>
</dbReference>
<dbReference type="Gene3D" id="1.25.40.10">
    <property type="entry name" value="Tetratricopeptide repeat domain"/>
    <property type="match status" value="1"/>
</dbReference>
<dbReference type="STRING" id="467200.SSRG_00173"/>
<dbReference type="Proteomes" id="UP000002968">
    <property type="component" value="Unassembled WGS sequence"/>
</dbReference>
<evidence type="ECO:0000259" key="3">
    <source>
        <dbReference type="Pfam" id="PF13401"/>
    </source>
</evidence>
<gene>
    <name evidence="4" type="ORF">SSRG_00173</name>
</gene>
<dbReference type="AlphaFoldDB" id="D9XLY7"/>